<dbReference type="AlphaFoldDB" id="A0AAD9G3B2"/>
<gene>
    <name evidence="1" type="ORF">P3T76_013564</name>
</gene>
<name>A0AAD9G3B2_9STRA</name>
<keyword evidence="2" id="KW-1185">Reference proteome</keyword>
<accession>A0AAD9G3B2</accession>
<reference evidence="1" key="1">
    <citation type="submission" date="2023-08" db="EMBL/GenBank/DDBJ databases">
        <title>Reference Genome Resource for the Citrus Pathogen Phytophthora citrophthora.</title>
        <authorList>
            <person name="Moller H."/>
            <person name="Coetzee B."/>
            <person name="Rose L.J."/>
            <person name="Van Niekerk J.M."/>
        </authorList>
    </citation>
    <scope>NUCLEOTIDE SEQUENCE</scope>
    <source>
        <strain evidence="1">STE-U-9442</strain>
    </source>
</reference>
<protein>
    <submittedName>
        <fullName evidence="1">Uncharacterized protein</fullName>
    </submittedName>
</protein>
<sequence>MQSTGAGKIMLMDVIAGRKTGSNVAQSMKNFSRGARVVYIDSGGATTERSQRPQAQNGRVLLVLSSSISLIQDKSVH</sequence>
<comment type="caution">
    <text evidence="1">The sequence shown here is derived from an EMBL/GenBank/DDBJ whole genome shotgun (WGS) entry which is preliminary data.</text>
</comment>
<dbReference type="EMBL" id="JASMQC010000036">
    <property type="protein sequence ID" value="KAK1930975.1"/>
    <property type="molecule type" value="Genomic_DNA"/>
</dbReference>
<dbReference type="Proteomes" id="UP001259832">
    <property type="component" value="Unassembled WGS sequence"/>
</dbReference>
<organism evidence="1 2">
    <name type="scientific">Phytophthora citrophthora</name>
    <dbReference type="NCBI Taxonomy" id="4793"/>
    <lineage>
        <taxon>Eukaryota</taxon>
        <taxon>Sar</taxon>
        <taxon>Stramenopiles</taxon>
        <taxon>Oomycota</taxon>
        <taxon>Peronosporomycetes</taxon>
        <taxon>Peronosporales</taxon>
        <taxon>Peronosporaceae</taxon>
        <taxon>Phytophthora</taxon>
    </lineage>
</organism>
<proteinExistence type="predicted"/>
<evidence type="ECO:0000313" key="2">
    <source>
        <dbReference type="Proteomes" id="UP001259832"/>
    </source>
</evidence>
<evidence type="ECO:0000313" key="1">
    <source>
        <dbReference type="EMBL" id="KAK1930975.1"/>
    </source>
</evidence>